<sequence>MIRRGPLSDVLTVDGESVALMGSRVFRLGPVAGAILEMLADGPLPSDSIEARLVALFGAPPDQDTTEAVAAQLRELAGHGLIAIDA</sequence>
<dbReference type="RefSeq" id="WP_068751954.1">
    <property type="nucleotide sequence ID" value="NZ_LR214441.1"/>
</dbReference>
<evidence type="ECO:0000313" key="1">
    <source>
        <dbReference type="EMBL" id="OCL33389.1"/>
    </source>
</evidence>
<dbReference type="InterPro" id="IPR008792">
    <property type="entry name" value="PQQD"/>
</dbReference>
<dbReference type="AlphaFoldDB" id="A0A1C0ALD8"/>
<reference evidence="2" key="1">
    <citation type="submission" date="2016-07" db="EMBL/GenBank/DDBJ databases">
        <authorList>
            <person name="Florea S."/>
            <person name="Webb J.S."/>
            <person name="Jaromczyk J."/>
            <person name="Schardl C.L."/>
        </authorList>
    </citation>
    <scope>NUCLEOTIDE SEQUENCE [LARGE SCALE GENOMIC DNA]</scope>
    <source>
        <strain evidence="2">IPBSL-7</strain>
    </source>
</reference>
<name>A0A1C0ALD8_9ACTN</name>
<organism evidence="1 2">
    <name type="scientific">Tessaracoccus lapidicaptus</name>
    <dbReference type="NCBI Taxonomy" id="1427523"/>
    <lineage>
        <taxon>Bacteria</taxon>
        <taxon>Bacillati</taxon>
        <taxon>Actinomycetota</taxon>
        <taxon>Actinomycetes</taxon>
        <taxon>Propionibacteriales</taxon>
        <taxon>Propionibacteriaceae</taxon>
        <taxon>Tessaracoccus</taxon>
    </lineage>
</organism>
<dbReference type="InterPro" id="IPR041881">
    <property type="entry name" value="PqqD_sf"/>
</dbReference>
<comment type="caution">
    <text evidence="1">The sequence shown here is derived from an EMBL/GenBank/DDBJ whole genome shotgun (WGS) entry which is preliminary data.</text>
</comment>
<dbReference type="Pfam" id="PF05402">
    <property type="entry name" value="PqqD"/>
    <property type="match status" value="1"/>
</dbReference>
<dbReference type="Proteomes" id="UP000093501">
    <property type="component" value="Unassembled WGS sequence"/>
</dbReference>
<proteinExistence type="predicted"/>
<dbReference type="Gene3D" id="1.10.10.1150">
    <property type="entry name" value="Coenzyme PQQ synthesis protein D (PqqD)"/>
    <property type="match status" value="1"/>
</dbReference>
<accession>A0A1C0ALD8</accession>
<dbReference type="EMBL" id="MBQD01000022">
    <property type="protein sequence ID" value="OCL33389.1"/>
    <property type="molecule type" value="Genomic_DNA"/>
</dbReference>
<keyword evidence="2" id="KW-1185">Reference proteome</keyword>
<protein>
    <submittedName>
        <fullName evidence="1">Uncharacterized protein</fullName>
    </submittedName>
</protein>
<gene>
    <name evidence="1" type="ORF">BCR15_06105</name>
</gene>
<evidence type="ECO:0000313" key="2">
    <source>
        <dbReference type="Proteomes" id="UP000093501"/>
    </source>
</evidence>